<name>A0A414UQL5_MEDGN</name>
<feature type="domain" description="DNA methylase N-4/N-6" evidence="6">
    <location>
        <begin position="135"/>
        <end position="343"/>
    </location>
</feature>
<comment type="caution">
    <text evidence="7">The sequence shown here is derived from an EMBL/GenBank/DDBJ whole genome shotgun (WGS) entry which is preliminary data.</text>
</comment>
<dbReference type="Gene3D" id="3.40.50.150">
    <property type="entry name" value="Vaccinia Virus protein VP39"/>
    <property type="match status" value="1"/>
</dbReference>
<dbReference type="AlphaFoldDB" id="A0A414UQL5"/>
<dbReference type="GO" id="GO:0032259">
    <property type="term" value="P:methylation"/>
    <property type="evidence" value="ECO:0007669"/>
    <property type="project" value="UniProtKB-KW"/>
</dbReference>
<dbReference type="EMBL" id="QRIS01000080">
    <property type="protein sequence ID" value="RHG77418.1"/>
    <property type="molecule type" value="Genomic_DNA"/>
</dbReference>
<dbReference type="InterPro" id="IPR002295">
    <property type="entry name" value="N4/N6-MTase_EcoPI_Mod-like"/>
</dbReference>
<protein>
    <submittedName>
        <fullName evidence="7">Site-specific DNA-methyltransferase</fullName>
    </submittedName>
</protein>
<comment type="similarity">
    <text evidence="1">Belongs to the N(4)/N(6)-methyltransferase family.</text>
</comment>
<reference evidence="7 8" key="1">
    <citation type="submission" date="2018-08" db="EMBL/GenBank/DDBJ databases">
        <title>A genome reference for cultivated species of the human gut microbiota.</title>
        <authorList>
            <person name="Zou Y."/>
            <person name="Xue W."/>
            <person name="Luo G."/>
        </authorList>
    </citation>
    <scope>NUCLEOTIDE SEQUENCE [LARGE SCALE GENOMIC DNA]</scope>
    <source>
        <strain evidence="7 8">AM21-18</strain>
    </source>
</reference>
<evidence type="ECO:0000313" key="8">
    <source>
        <dbReference type="Proteomes" id="UP000283981"/>
    </source>
</evidence>
<keyword evidence="3 7" id="KW-0808">Transferase</keyword>
<gene>
    <name evidence="7" type="ORF">DW243_18520</name>
</gene>
<dbReference type="GO" id="GO:0008170">
    <property type="term" value="F:N-methyltransferase activity"/>
    <property type="evidence" value="ECO:0007669"/>
    <property type="project" value="InterPro"/>
</dbReference>
<organism evidence="7 8">
    <name type="scientific">Mediterraneibacter gnavus</name>
    <name type="common">Ruminococcus gnavus</name>
    <dbReference type="NCBI Taxonomy" id="33038"/>
    <lineage>
        <taxon>Bacteria</taxon>
        <taxon>Bacillati</taxon>
        <taxon>Bacillota</taxon>
        <taxon>Clostridia</taxon>
        <taxon>Lachnospirales</taxon>
        <taxon>Lachnospiraceae</taxon>
        <taxon>Mediterraneibacter</taxon>
    </lineage>
</organism>
<dbReference type="InterPro" id="IPR029063">
    <property type="entry name" value="SAM-dependent_MTases_sf"/>
</dbReference>
<evidence type="ECO:0000313" key="7">
    <source>
        <dbReference type="EMBL" id="RHG77418.1"/>
    </source>
</evidence>
<evidence type="ECO:0000256" key="1">
    <source>
        <dbReference type="ARBA" id="ARBA00006594"/>
    </source>
</evidence>
<dbReference type="Proteomes" id="UP000283981">
    <property type="component" value="Unassembled WGS sequence"/>
</dbReference>
<evidence type="ECO:0000256" key="5">
    <source>
        <dbReference type="ARBA" id="ARBA00022747"/>
    </source>
</evidence>
<accession>A0A414UQL5</accession>
<dbReference type="InterPro" id="IPR002941">
    <property type="entry name" value="DNA_methylase_N4/N6"/>
</dbReference>
<dbReference type="RefSeq" id="WP_117994233.1">
    <property type="nucleotide sequence ID" value="NZ_JADMTD010000019.1"/>
</dbReference>
<dbReference type="PRINTS" id="PR00506">
    <property type="entry name" value="D21N6MTFRASE"/>
</dbReference>
<evidence type="ECO:0000256" key="2">
    <source>
        <dbReference type="ARBA" id="ARBA00022603"/>
    </source>
</evidence>
<dbReference type="Pfam" id="PF01555">
    <property type="entry name" value="N6_N4_Mtase"/>
    <property type="match status" value="1"/>
</dbReference>
<dbReference type="CDD" id="cd02440">
    <property type="entry name" value="AdoMet_MTases"/>
    <property type="match status" value="1"/>
</dbReference>
<dbReference type="PROSITE" id="PS00092">
    <property type="entry name" value="N6_MTASE"/>
    <property type="match status" value="1"/>
</dbReference>
<dbReference type="InterPro" id="IPR002052">
    <property type="entry name" value="DNA_methylase_N6_adenine_CS"/>
</dbReference>
<keyword evidence="4" id="KW-0949">S-adenosyl-L-methionine</keyword>
<dbReference type="SUPFAM" id="SSF53335">
    <property type="entry name" value="S-adenosyl-L-methionine-dependent methyltransferases"/>
    <property type="match status" value="1"/>
</dbReference>
<evidence type="ECO:0000256" key="3">
    <source>
        <dbReference type="ARBA" id="ARBA00022679"/>
    </source>
</evidence>
<keyword evidence="2 7" id="KW-0489">Methyltransferase</keyword>
<sequence length="394" mass="45914">MFYTIYDAIVFKTEKNGIKEDEVKKRLRKRGLTSEQLGLLKNNCTTLLTEDILDIIFDEFKLKRLEIDLMLGSIPKEYEESYLSNISTIADLLESEKTQKRKGRKKSKIEFKTNRGKLYHADCLEILPQIQDNTIDLIFADPPFNLKKEYANGRSDDLTISKYINWSKQWLDECVRILKPGGSLYIYNIPKWCVYYAEYLNSKLCFQNWIAIDMKNSFPIKDKYTPSHYGLLYFTKGIKANTFNKQRLPIQTCRHCGGEYKDYGGYKYKMNTLGVNIADVWYDIFPVRNGKNRLYNELSVKLLDRVISFSSNEGDLILDPFGGSGTTYAVAELLNRNWIGVELGDCGVIKNRLLSPEKDIELFKKINEEKNVLFTKKSIKLRKKNGFWLPKEEQ</sequence>
<dbReference type="GO" id="GO:0003677">
    <property type="term" value="F:DNA binding"/>
    <property type="evidence" value="ECO:0007669"/>
    <property type="project" value="InterPro"/>
</dbReference>
<keyword evidence="5" id="KW-0680">Restriction system</keyword>
<evidence type="ECO:0000259" key="6">
    <source>
        <dbReference type="Pfam" id="PF01555"/>
    </source>
</evidence>
<dbReference type="GO" id="GO:0009307">
    <property type="term" value="P:DNA restriction-modification system"/>
    <property type="evidence" value="ECO:0007669"/>
    <property type="project" value="UniProtKB-KW"/>
</dbReference>
<evidence type="ECO:0000256" key="4">
    <source>
        <dbReference type="ARBA" id="ARBA00022691"/>
    </source>
</evidence>
<proteinExistence type="inferred from homology"/>